<dbReference type="AlphaFoldDB" id="L7CIJ5"/>
<proteinExistence type="predicted"/>
<reference evidence="1 2" key="1">
    <citation type="journal article" date="2013" name="Mar. Genomics">
        <title>Expression of sulfatases in Rhodopirellula baltica and the diversity of sulfatases in the genus Rhodopirellula.</title>
        <authorList>
            <person name="Wegner C.E."/>
            <person name="Richter-Heitmann T."/>
            <person name="Klindworth A."/>
            <person name="Klockow C."/>
            <person name="Richter M."/>
            <person name="Achstetter T."/>
            <person name="Glockner F.O."/>
            <person name="Harder J."/>
        </authorList>
    </citation>
    <scope>NUCLEOTIDE SEQUENCE [LARGE SCALE GENOMIC DNA]</scope>
    <source>
        <strain evidence="1 2">SWK14</strain>
    </source>
</reference>
<gene>
    <name evidence="1" type="ORF">RBSWK_02200</name>
</gene>
<name>L7CIJ5_RHOBT</name>
<evidence type="ECO:0000313" key="1">
    <source>
        <dbReference type="EMBL" id="ELP34064.1"/>
    </source>
</evidence>
<dbReference type="EMBL" id="AMWG01000043">
    <property type="protein sequence ID" value="ELP34064.1"/>
    <property type="molecule type" value="Genomic_DNA"/>
</dbReference>
<dbReference type="Proteomes" id="UP000010959">
    <property type="component" value="Unassembled WGS sequence"/>
</dbReference>
<organism evidence="1 2">
    <name type="scientific">Rhodopirellula baltica SWK14</name>
    <dbReference type="NCBI Taxonomy" id="993516"/>
    <lineage>
        <taxon>Bacteria</taxon>
        <taxon>Pseudomonadati</taxon>
        <taxon>Planctomycetota</taxon>
        <taxon>Planctomycetia</taxon>
        <taxon>Pirellulales</taxon>
        <taxon>Pirellulaceae</taxon>
        <taxon>Rhodopirellula</taxon>
    </lineage>
</organism>
<comment type="caution">
    <text evidence="1">The sequence shown here is derived from an EMBL/GenBank/DDBJ whole genome shotgun (WGS) entry which is preliminary data.</text>
</comment>
<evidence type="ECO:0000313" key="2">
    <source>
        <dbReference type="Proteomes" id="UP000010959"/>
    </source>
</evidence>
<accession>L7CIJ5</accession>
<sequence length="51" mass="5569">MNQGKEANAVNGDGYTVIDRIEDENNLTRIGNVTDYDRVVSEATAKLMPVA</sequence>
<protein>
    <submittedName>
        <fullName evidence="1">Uncharacterized protein</fullName>
    </submittedName>
</protein>
<dbReference type="RefSeq" id="WP_007337271.1">
    <property type="nucleotide sequence ID" value="NZ_AMWG01000043.1"/>
</dbReference>
<dbReference type="PATRIC" id="fig|993516.3.peg.2345"/>